<feature type="domain" description="N-acetyltransferase" evidence="1">
    <location>
        <begin position="50"/>
        <end position="225"/>
    </location>
</feature>
<organism evidence="2 3">
    <name type="scientific">Kribbella aluminosa</name>
    <dbReference type="NCBI Taxonomy" id="416017"/>
    <lineage>
        <taxon>Bacteria</taxon>
        <taxon>Bacillati</taxon>
        <taxon>Actinomycetota</taxon>
        <taxon>Actinomycetes</taxon>
        <taxon>Propionibacteriales</taxon>
        <taxon>Kribbellaceae</taxon>
        <taxon>Kribbella</taxon>
    </lineage>
</organism>
<evidence type="ECO:0000313" key="2">
    <source>
        <dbReference type="EMBL" id="MBP2352616.1"/>
    </source>
</evidence>
<dbReference type="Gene3D" id="3.40.630.30">
    <property type="match status" value="1"/>
</dbReference>
<proteinExistence type="predicted"/>
<reference evidence="2 3" key="1">
    <citation type="submission" date="2021-03" db="EMBL/GenBank/DDBJ databases">
        <title>Sequencing the genomes of 1000 actinobacteria strains.</title>
        <authorList>
            <person name="Klenk H.-P."/>
        </authorList>
    </citation>
    <scope>NUCLEOTIDE SEQUENCE [LARGE SCALE GENOMIC DNA]</scope>
    <source>
        <strain evidence="2 3">DSM 18824</strain>
    </source>
</reference>
<dbReference type="PROSITE" id="PS51186">
    <property type="entry name" value="GNAT"/>
    <property type="match status" value="1"/>
</dbReference>
<dbReference type="EMBL" id="JAGINT010000001">
    <property type="protein sequence ID" value="MBP2352616.1"/>
    <property type="molecule type" value="Genomic_DNA"/>
</dbReference>
<comment type="caution">
    <text evidence="2">The sequence shown here is derived from an EMBL/GenBank/DDBJ whole genome shotgun (WGS) entry which is preliminary data.</text>
</comment>
<dbReference type="SUPFAM" id="SSF55729">
    <property type="entry name" value="Acyl-CoA N-acyltransferases (Nat)"/>
    <property type="match status" value="1"/>
</dbReference>
<gene>
    <name evidence="2" type="ORF">JOF29_003699</name>
</gene>
<dbReference type="Proteomes" id="UP000755585">
    <property type="component" value="Unassembled WGS sequence"/>
</dbReference>
<evidence type="ECO:0000259" key="1">
    <source>
        <dbReference type="PROSITE" id="PS51186"/>
    </source>
</evidence>
<keyword evidence="3" id="KW-1185">Reference proteome</keyword>
<sequence>MEANQILHQLDASRLRQHTADRCTIERPGNRLGSLRTRLAEEASVTPDGIALRHSTVIDDVWSTLIEVYADVRADQLHLPNYSVERFGEQLARHGSDPGWEVVIGYDAAQPVGFAYANTLTPDDRWWRRMTTPLPDGCTQTSTVAMKEIMLRKPWRGQGIALLIHDELLRDRPEEQVSLLVNALNGDGKVKALYESWGYEPISTQRPSVDGPVLTAMLRRTHPGPEDIE</sequence>
<dbReference type="RefSeq" id="WP_209695342.1">
    <property type="nucleotide sequence ID" value="NZ_BAAAVU010000014.1"/>
</dbReference>
<protein>
    <submittedName>
        <fullName evidence="2">GNAT superfamily N-acetyltransferase</fullName>
    </submittedName>
</protein>
<evidence type="ECO:0000313" key="3">
    <source>
        <dbReference type="Proteomes" id="UP000755585"/>
    </source>
</evidence>
<name>A0ABS4UM07_9ACTN</name>
<accession>A0ABS4UM07</accession>
<dbReference type="InterPro" id="IPR000182">
    <property type="entry name" value="GNAT_dom"/>
</dbReference>
<dbReference type="InterPro" id="IPR016181">
    <property type="entry name" value="Acyl_CoA_acyltransferase"/>
</dbReference>